<gene>
    <name evidence="1" type="ORF">HH216_14765</name>
</gene>
<protein>
    <submittedName>
        <fullName evidence="1">Uncharacterized protein</fullName>
    </submittedName>
</protein>
<dbReference type="RefSeq" id="WP_169551495.1">
    <property type="nucleotide sequence ID" value="NZ_CP051677.1"/>
</dbReference>
<evidence type="ECO:0000313" key="2">
    <source>
        <dbReference type="Proteomes" id="UP000501128"/>
    </source>
</evidence>
<name>A0A7L5DPY0_9BACT</name>
<dbReference type="EMBL" id="CP051677">
    <property type="protein sequence ID" value="QJD79531.1"/>
    <property type="molecule type" value="Genomic_DNA"/>
</dbReference>
<organism evidence="1 2">
    <name type="scientific">Spirosoma rhododendri</name>
    <dbReference type="NCBI Taxonomy" id="2728024"/>
    <lineage>
        <taxon>Bacteria</taxon>
        <taxon>Pseudomonadati</taxon>
        <taxon>Bacteroidota</taxon>
        <taxon>Cytophagia</taxon>
        <taxon>Cytophagales</taxon>
        <taxon>Cytophagaceae</taxon>
        <taxon>Spirosoma</taxon>
    </lineage>
</organism>
<dbReference type="KEGG" id="srho:HH216_14765"/>
<dbReference type="Proteomes" id="UP000501128">
    <property type="component" value="Chromosome"/>
</dbReference>
<dbReference type="AlphaFoldDB" id="A0A7L5DPY0"/>
<reference evidence="1 2" key="1">
    <citation type="submission" date="2020-04" db="EMBL/GenBank/DDBJ databases">
        <title>Genome sequencing of novel species.</title>
        <authorList>
            <person name="Heo J."/>
            <person name="Kim S.-J."/>
            <person name="Kim J.-S."/>
            <person name="Hong S.-B."/>
            <person name="Kwon S.-W."/>
        </authorList>
    </citation>
    <scope>NUCLEOTIDE SEQUENCE [LARGE SCALE GENOMIC DNA]</scope>
    <source>
        <strain evidence="1 2">CJU-R4</strain>
    </source>
</reference>
<keyword evidence="2" id="KW-1185">Reference proteome</keyword>
<evidence type="ECO:0000313" key="1">
    <source>
        <dbReference type="EMBL" id="QJD79531.1"/>
    </source>
</evidence>
<accession>A0A7L5DPY0</accession>
<proteinExistence type="predicted"/>
<sequence>MISHSNIKTFGTPPANPATPADAYVITTPHVCNTGKNFTQVYCTPDTSELEGGMNGEIDGRSFKVTFKFFYPGSKKELFAFKNRVKNDKFVLEVPLSDGTIIQIGSAKFPAYIAPSFKSEKMSGRGKGAEFEVTCWMPDMLIYSAAIPLTPAV</sequence>